<protein>
    <submittedName>
        <fullName evidence="2">Transcriptional regulator, PadR family</fullName>
    </submittedName>
</protein>
<dbReference type="InterPro" id="IPR036390">
    <property type="entry name" value="WH_DNA-bd_sf"/>
</dbReference>
<evidence type="ECO:0000313" key="2">
    <source>
        <dbReference type="EMBL" id="SFP95631.1"/>
    </source>
</evidence>
<evidence type="ECO:0000313" key="3">
    <source>
        <dbReference type="Proteomes" id="UP000199136"/>
    </source>
</evidence>
<dbReference type="InterPro" id="IPR005149">
    <property type="entry name" value="Tscrpt_reg_PadR_N"/>
</dbReference>
<gene>
    <name evidence="2" type="ORF">SAMN04488506_0038</name>
</gene>
<sequence length="109" mass="12730">MVTSDVMRGFNSLIILSILMKQDSYGYQISNLIKEKTHGAYIMKETTLYSAFNRLEKNALIQSYSKPETKGKTRTYYKITPLGIEAYFEKLVEWEETQEIIQQFVKGEK</sequence>
<dbReference type="InterPro" id="IPR052509">
    <property type="entry name" value="Metal_resp_DNA-bind_regulator"/>
</dbReference>
<dbReference type="Pfam" id="PF03551">
    <property type="entry name" value="PadR"/>
    <property type="match status" value="1"/>
</dbReference>
<dbReference type="SUPFAM" id="SSF46785">
    <property type="entry name" value="Winged helix' DNA-binding domain"/>
    <property type="match status" value="1"/>
</dbReference>
<dbReference type="RefSeq" id="WP_092479000.1">
    <property type="nucleotide sequence ID" value="NZ_CP126128.1"/>
</dbReference>
<organism evidence="2 3">
    <name type="scientific">Desemzia incerta</name>
    <dbReference type="NCBI Taxonomy" id="82801"/>
    <lineage>
        <taxon>Bacteria</taxon>
        <taxon>Bacillati</taxon>
        <taxon>Bacillota</taxon>
        <taxon>Bacilli</taxon>
        <taxon>Lactobacillales</taxon>
        <taxon>Carnobacteriaceae</taxon>
        <taxon>Desemzia</taxon>
    </lineage>
</organism>
<dbReference type="PANTHER" id="PTHR33169">
    <property type="entry name" value="PADR-FAMILY TRANSCRIPTIONAL REGULATOR"/>
    <property type="match status" value="1"/>
</dbReference>
<dbReference type="InterPro" id="IPR036388">
    <property type="entry name" value="WH-like_DNA-bd_sf"/>
</dbReference>
<name>A0A1I5UJZ6_9LACT</name>
<proteinExistence type="predicted"/>
<accession>A0A1I5UJZ6</accession>
<evidence type="ECO:0000259" key="1">
    <source>
        <dbReference type="Pfam" id="PF03551"/>
    </source>
</evidence>
<dbReference type="Proteomes" id="UP000199136">
    <property type="component" value="Unassembled WGS sequence"/>
</dbReference>
<reference evidence="2 3" key="1">
    <citation type="submission" date="2016-10" db="EMBL/GenBank/DDBJ databases">
        <authorList>
            <person name="de Groot N.N."/>
        </authorList>
    </citation>
    <scope>NUCLEOTIDE SEQUENCE [LARGE SCALE GENOMIC DNA]</scope>
    <source>
        <strain evidence="2 3">DSM 20581</strain>
    </source>
</reference>
<dbReference type="AlphaFoldDB" id="A0A1I5UJZ6"/>
<feature type="domain" description="Transcription regulator PadR N-terminal" evidence="1">
    <location>
        <begin position="15"/>
        <end position="85"/>
    </location>
</feature>
<dbReference type="PANTHER" id="PTHR33169:SF14">
    <property type="entry name" value="TRANSCRIPTIONAL REGULATOR RV3488"/>
    <property type="match status" value="1"/>
</dbReference>
<dbReference type="OrthoDB" id="9808017at2"/>
<dbReference type="EMBL" id="FOXW01000001">
    <property type="protein sequence ID" value="SFP95631.1"/>
    <property type="molecule type" value="Genomic_DNA"/>
</dbReference>
<dbReference type="Gene3D" id="1.10.10.10">
    <property type="entry name" value="Winged helix-like DNA-binding domain superfamily/Winged helix DNA-binding domain"/>
    <property type="match status" value="1"/>
</dbReference>
<dbReference type="STRING" id="82801.SAMN04488506_0038"/>
<keyword evidence="3" id="KW-1185">Reference proteome</keyword>